<dbReference type="InterPro" id="IPR036390">
    <property type="entry name" value="WH_DNA-bd_sf"/>
</dbReference>
<dbReference type="PROSITE" id="PS50949">
    <property type="entry name" value="HTH_GNTR"/>
    <property type="match status" value="1"/>
</dbReference>
<dbReference type="KEGG" id="minf:MESINF_1536"/>
<gene>
    <name evidence="5" type="ORF">MESINF_1536</name>
</gene>
<dbReference type="InterPro" id="IPR008920">
    <property type="entry name" value="TF_FadR/GntR_C"/>
</dbReference>
<dbReference type="Pfam" id="PF07729">
    <property type="entry name" value="FCD"/>
    <property type="match status" value="1"/>
</dbReference>
<organism evidence="5 6">
    <name type="scientific">Mesotoga infera</name>
    <dbReference type="NCBI Taxonomy" id="1236046"/>
    <lineage>
        <taxon>Bacteria</taxon>
        <taxon>Thermotogati</taxon>
        <taxon>Thermotogota</taxon>
        <taxon>Thermotogae</taxon>
        <taxon>Kosmotogales</taxon>
        <taxon>Kosmotogaceae</taxon>
        <taxon>Mesotoga</taxon>
    </lineage>
</organism>
<dbReference type="Gene3D" id="1.20.120.530">
    <property type="entry name" value="GntR ligand-binding domain-like"/>
    <property type="match status" value="1"/>
</dbReference>
<dbReference type="InterPro" id="IPR011711">
    <property type="entry name" value="GntR_C"/>
</dbReference>
<dbReference type="InterPro" id="IPR036388">
    <property type="entry name" value="WH-like_DNA-bd_sf"/>
</dbReference>
<dbReference type="InterPro" id="IPR000524">
    <property type="entry name" value="Tscrpt_reg_HTH_GntR"/>
</dbReference>
<dbReference type="SMART" id="SM00345">
    <property type="entry name" value="HTH_GNTR"/>
    <property type="match status" value="1"/>
</dbReference>
<evidence type="ECO:0000313" key="6">
    <source>
        <dbReference type="Proteomes" id="UP000250796"/>
    </source>
</evidence>
<evidence type="ECO:0000259" key="4">
    <source>
        <dbReference type="PROSITE" id="PS50949"/>
    </source>
</evidence>
<dbReference type="GO" id="GO:0003677">
    <property type="term" value="F:DNA binding"/>
    <property type="evidence" value="ECO:0007669"/>
    <property type="project" value="UniProtKB-KW"/>
</dbReference>
<proteinExistence type="predicted"/>
<dbReference type="RefSeq" id="WP_169699189.1">
    <property type="nucleotide sequence ID" value="NZ_LS974202.1"/>
</dbReference>
<dbReference type="EMBL" id="LS974202">
    <property type="protein sequence ID" value="SSC12980.1"/>
    <property type="molecule type" value="Genomic_DNA"/>
</dbReference>
<keyword evidence="3" id="KW-0804">Transcription</keyword>
<dbReference type="Pfam" id="PF00392">
    <property type="entry name" value="GntR"/>
    <property type="match status" value="1"/>
</dbReference>
<dbReference type="PANTHER" id="PTHR43537:SF5">
    <property type="entry name" value="UXU OPERON TRANSCRIPTIONAL REGULATOR"/>
    <property type="match status" value="1"/>
</dbReference>
<dbReference type="Gene3D" id="1.10.10.10">
    <property type="entry name" value="Winged helix-like DNA-binding domain superfamily/Winged helix DNA-binding domain"/>
    <property type="match status" value="1"/>
</dbReference>
<dbReference type="SUPFAM" id="SSF48008">
    <property type="entry name" value="GntR ligand-binding domain-like"/>
    <property type="match status" value="1"/>
</dbReference>
<dbReference type="AlphaFoldDB" id="A0A7Z7PRN4"/>
<evidence type="ECO:0000256" key="2">
    <source>
        <dbReference type="ARBA" id="ARBA00023125"/>
    </source>
</evidence>
<dbReference type="SUPFAM" id="SSF46785">
    <property type="entry name" value="Winged helix' DNA-binding domain"/>
    <property type="match status" value="1"/>
</dbReference>
<evidence type="ECO:0000256" key="3">
    <source>
        <dbReference type="ARBA" id="ARBA00023163"/>
    </source>
</evidence>
<reference evidence="5 6" key="1">
    <citation type="submission" date="2017-01" db="EMBL/GenBank/DDBJ databases">
        <authorList>
            <person name="Erauso G."/>
        </authorList>
    </citation>
    <scope>NUCLEOTIDE SEQUENCE [LARGE SCALE GENOMIC DNA]</scope>
    <source>
        <strain evidence="5">MESINF1</strain>
    </source>
</reference>
<protein>
    <submittedName>
        <fullName evidence="5">Transcriptional regulator, GntR family</fullName>
    </submittedName>
</protein>
<keyword evidence="1" id="KW-0805">Transcription regulation</keyword>
<dbReference type="SMART" id="SM00895">
    <property type="entry name" value="FCD"/>
    <property type="match status" value="1"/>
</dbReference>
<dbReference type="Proteomes" id="UP000250796">
    <property type="component" value="Chromosome MESINF"/>
</dbReference>
<keyword evidence="6" id="KW-1185">Reference proteome</keyword>
<name>A0A7Z7PRN4_9BACT</name>
<feature type="domain" description="HTH gntR-type" evidence="4">
    <location>
        <begin position="10"/>
        <end position="77"/>
    </location>
</feature>
<evidence type="ECO:0000256" key="1">
    <source>
        <dbReference type="ARBA" id="ARBA00023015"/>
    </source>
</evidence>
<keyword evidence="2" id="KW-0238">DNA-binding</keyword>
<dbReference type="PANTHER" id="PTHR43537">
    <property type="entry name" value="TRANSCRIPTIONAL REGULATOR, GNTR FAMILY"/>
    <property type="match status" value="1"/>
</dbReference>
<dbReference type="GO" id="GO:0003700">
    <property type="term" value="F:DNA-binding transcription factor activity"/>
    <property type="evidence" value="ECO:0007669"/>
    <property type="project" value="InterPro"/>
</dbReference>
<accession>A0A7Z7PRN4</accession>
<sequence length="242" mass="28023">MTGSDGSRFHGIQQQVYRSILRSIVELEIPPGKKLTIGRLKTIYGVSSTPVRGALYKLKEDGLLILGPSKSFYVKEISEEEVRKLFYVRIELEKLALRESIDSVDMSVISNLIIRMRKHLSNREETMENVPYDIDYKLHRLILENCGNSYLIDIMQKISILITRMRNVIKYYLPQQQKDWIICEMEEHLEIAEGILERNLSRAEMALDRHLKHSMDIICSILGSSKVDYKTATSFLELEAKV</sequence>
<evidence type="ECO:0000313" key="5">
    <source>
        <dbReference type="EMBL" id="SSC12980.1"/>
    </source>
</evidence>